<name>A0ABW3AQK5_9SPHI</name>
<evidence type="ECO:0000313" key="1">
    <source>
        <dbReference type="EMBL" id="MFD0792544.1"/>
    </source>
</evidence>
<proteinExistence type="predicted"/>
<comment type="caution">
    <text evidence="1">The sequence shown here is derived from an EMBL/GenBank/DDBJ whole genome shotgun (WGS) entry which is preliminary data.</text>
</comment>
<gene>
    <name evidence="1" type="ORF">ACFQZX_02880</name>
</gene>
<organism evidence="1 2">
    <name type="scientific">Mucilaginibacter litoreus</name>
    <dbReference type="NCBI Taxonomy" id="1048221"/>
    <lineage>
        <taxon>Bacteria</taxon>
        <taxon>Pseudomonadati</taxon>
        <taxon>Bacteroidota</taxon>
        <taxon>Sphingobacteriia</taxon>
        <taxon>Sphingobacteriales</taxon>
        <taxon>Sphingobacteriaceae</taxon>
        <taxon>Mucilaginibacter</taxon>
    </lineage>
</organism>
<keyword evidence="2" id="KW-1185">Reference proteome</keyword>
<dbReference type="RefSeq" id="WP_377111139.1">
    <property type="nucleotide sequence ID" value="NZ_JBHTHZ010000001.1"/>
</dbReference>
<accession>A0ABW3AQK5</accession>
<evidence type="ECO:0000313" key="2">
    <source>
        <dbReference type="Proteomes" id="UP001597010"/>
    </source>
</evidence>
<sequence length="116" mass="13395">MSVEESLKKVCKALKIEFDPSDTQDWGIVNSDPTRVAEFINYYKSADLDDEARFHVFELVVASYNDAILGRLNKGQVKADFAELVKESYNVPNLKIVRDYWKEIYNKENFPVGKLL</sequence>
<dbReference type="EMBL" id="JBHTHZ010000001">
    <property type="protein sequence ID" value="MFD0792544.1"/>
    <property type="molecule type" value="Genomic_DNA"/>
</dbReference>
<protein>
    <submittedName>
        <fullName evidence="1">Uncharacterized protein</fullName>
    </submittedName>
</protein>
<dbReference type="Proteomes" id="UP001597010">
    <property type="component" value="Unassembled WGS sequence"/>
</dbReference>
<reference evidence="2" key="1">
    <citation type="journal article" date="2019" name="Int. J. Syst. Evol. Microbiol.">
        <title>The Global Catalogue of Microorganisms (GCM) 10K type strain sequencing project: providing services to taxonomists for standard genome sequencing and annotation.</title>
        <authorList>
            <consortium name="The Broad Institute Genomics Platform"/>
            <consortium name="The Broad Institute Genome Sequencing Center for Infectious Disease"/>
            <person name="Wu L."/>
            <person name="Ma J."/>
        </authorList>
    </citation>
    <scope>NUCLEOTIDE SEQUENCE [LARGE SCALE GENOMIC DNA]</scope>
    <source>
        <strain evidence="2">CCUG 61484</strain>
    </source>
</reference>